<organism evidence="1 2">
    <name type="scientific">Massarina eburnea CBS 473.64</name>
    <dbReference type="NCBI Taxonomy" id="1395130"/>
    <lineage>
        <taxon>Eukaryota</taxon>
        <taxon>Fungi</taxon>
        <taxon>Dikarya</taxon>
        <taxon>Ascomycota</taxon>
        <taxon>Pezizomycotina</taxon>
        <taxon>Dothideomycetes</taxon>
        <taxon>Pleosporomycetidae</taxon>
        <taxon>Pleosporales</taxon>
        <taxon>Massarineae</taxon>
        <taxon>Massarinaceae</taxon>
        <taxon>Massarina</taxon>
    </lineage>
</organism>
<dbReference type="EMBL" id="MU006796">
    <property type="protein sequence ID" value="KAF2636874.1"/>
    <property type="molecule type" value="Genomic_DNA"/>
</dbReference>
<evidence type="ECO:0000313" key="1">
    <source>
        <dbReference type="EMBL" id="KAF2636874.1"/>
    </source>
</evidence>
<gene>
    <name evidence="1" type="ORF">P280DRAFT_143480</name>
</gene>
<proteinExistence type="predicted"/>
<reference evidence="1" key="1">
    <citation type="journal article" date="2020" name="Stud. Mycol.">
        <title>101 Dothideomycetes genomes: a test case for predicting lifestyles and emergence of pathogens.</title>
        <authorList>
            <person name="Haridas S."/>
            <person name="Albert R."/>
            <person name="Binder M."/>
            <person name="Bloem J."/>
            <person name="Labutti K."/>
            <person name="Salamov A."/>
            <person name="Andreopoulos B."/>
            <person name="Baker S."/>
            <person name="Barry K."/>
            <person name="Bills G."/>
            <person name="Bluhm B."/>
            <person name="Cannon C."/>
            <person name="Castanera R."/>
            <person name="Culley D."/>
            <person name="Daum C."/>
            <person name="Ezra D."/>
            <person name="Gonzalez J."/>
            <person name="Henrissat B."/>
            <person name="Kuo A."/>
            <person name="Liang C."/>
            <person name="Lipzen A."/>
            <person name="Lutzoni F."/>
            <person name="Magnuson J."/>
            <person name="Mondo S."/>
            <person name="Nolan M."/>
            <person name="Ohm R."/>
            <person name="Pangilinan J."/>
            <person name="Park H.-J."/>
            <person name="Ramirez L."/>
            <person name="Alfaro M."/>
            <person name="Sun H."/>
            <person name="Tritt A."/>
            <person name="Yoshinaga Y."/>
            <person name="Zwiers L.-H."/>
            <person name="Turgeon B."/>
            <person name="Goodwin S."/>
            <person name="Spatafora J."/>
            <person name="Crous P."/>
            <person name="Grigoriev I."/>
        </authorList>
    </citation>
    <scope>NUCLEOTIDE SEQUENCE</scope>
    <source>
        <strain evidence="1">CBS 473.64</strain>
    </source>
</reference>
<name>A0A6A6RS73_9PLEO</name>
<dbReference type="AlphaFoldDB" id="A0A6A6RS73"/>
<keyword evidence="2" id="KW-1185">Reference proteome</keyword>
<protein>
    <submittedName>
        <fullName evidence="1">Uncharacterized protein</fullName>
    </submittedName>
</protein>
<accession>A0A6A6RS73</accession>
<dbReference type="Proteomes" id="UP000799753">
    <property type="component" value="Unassembled WGS sequence"/>
</dbReference>
<sequence>MGIPSRIILRRISQAWHPPRISPASLNAGCVSSLGFARSEALANLFREHVGSCGVSLVGTKPYACPTCRDMQSSEASGRTSFYYCTPDHYLLSLLHGDHLDDCRDRLNQRTQFRVGILVTAIIDLCLELIGHHSLYKVCSYVTGNGKVMDRYIVTRHNCRSCPTCKGEWERANAALQSDVDKKRLKHFERCVWAVKITTHLLAYLCQELGVSFIELDFAPSIQLPMEAFYRSREGKMEMRHSHASKHTVLVLLHSLSSHDFIMDRAEVNWKMATVIDPTYVQMGYSESVTSWSEFYPHKIRARTSVNAYCPGRSLEKSSDEDFGLMEDIMVALNNATYKVLGELGGCVKLFKHWADEEFEQGVDRILEELQLAFRHTRRSWDGRNCNRSPWSQSMKDREKQHAVNKWFEEGNQVMREAYRSMRSRV</sequence>
<evidence type="ECO:0000313" key="2">
    <source>
        <dbReference type="Proteomes" id="UP000799753"/>
    </source>
</evidence>